<dbReference type="AlphaFoldDB" id="A0AAX3QUM5"/>
<evidence type="ECO:0000259" key="2">
    <source>
        <dbReference type="Pfam" id="PF13751"/>
    </source>
</evidence>
<dbReference type="Pfam" id="PF13751">
    <property type="entry name" value="DDE_Tnp_1_6"/>
    <property type="match status" value="1"/>
</dbReference>
<dbReference type="InterPro" id="IPR047629">
    <property type="entry name" value="IS1182_transpos"/>
</dbReference>
<dbReference type="RefSeq" id="WP_259009681.1">
    <property type="nucleotide sequence ID" value="NZ_CP120353.1"/>
</dbReference>
<proteinExistence type="predicted"/>
<protein>
    <submittedName>
        <fullName evidence="4">IS1182 family transposase</fullName>
    </submittedName>
</protein>
<dbReference type="Pfam" id="PF05598">
    <property type="entry name" value="DUF772"/>
    <property type="match status" value="1"/>
</dbReference>
<dbReference type="Proteomes" id="UP001221009">
    <property type="component" value="Chromosome"/>
</dbReference>
<organism evidence="4 5">
    <name type="scientific">Parabacteroides distasonis</name>
    <dbReference type="NCBI Taxonomy" id="823"/>
    <lineage>
        <taxon>Bacteria</taxon>
        <taxon>Pseudomonadati</taxon>
        <taxon>Bacteroidota</taxon>
        <taxon>Bacteroidia</taxon>
        <taxon>Bacteroidales</taxon>
        <taxon>Tannerellaceae</taxon>
        <taxon>Parabacteroides</taxon>
    </lineage>
</organism>
<name>A0AAX3QUM5_PARDI</name>
<dbReference type="InterPro" id="IPR008490">
    <property type="entry name" value="Transposase_InsH_N"/>
</dbReference>
<feature type="domain" description="Transposase DDE" evidence="2">
    <location>
        <begin position="379"/>
        <end position="504"/>
    </location>
</feature>
<accession>A0AAX3QUM5</accession>
<feature type="domain" description="Transposase InsH N-terminal" evidence="1">
    <location>
        <begin position="20"/>
        <end position="109"/>
    </location>
</feature>
<dbReference type="NCBIfam" id="NF033551">
    <property type="entry name" value="transpos_IS1182"/>
    <property type="match status" value="1"/>
</dbReference>
<dbReference type="PANTHER" id="PTHR33408:SF2">
    <property type="entry name" value="TRANSPOSASE DDE DOMAIN-CONTAINING PROTEIN"/>
    <property type="match status" value="1"/>
</dbReference>
<reference evidence="4" key="1">
    <citation type="submission" date="2023-03" db="EMBL/GenBank/DDBJ databases">
        <title>Parabacteroides distasonis, a bacteria resistant against UC.</title>
        <authorList>
            <person name="Dai W."/>
        </authorList>
    </citation>
    <scope>NUCLEOTIDE SEQUENCE</scope>
    <source>
        <strain evidence="4">F1-28</strain>
    </source>
</reference>
<sequence length="543" mass="63199">MAKIVFKELTSNQNVLFPVSLSEKIAPNHPVRIVNSVVDALDISSLLSSYKGGGTSSYHPRMMLKVLFYAYLNNIYSCRKIEKTLQENIHFMWLSGNSTPDFRTINDFRGKRLKEDIKSLFSAIVLLLQESGYVSLDVQYIDGTKVESASNRYTFVWRGSVEKNKVKLESKIQSILSEVDKHIEQDKQERTPDALPDMDSCGLREKVSALNKRLSGMNKAEKKQVKKLQEEYLPRLAKYESQLEKLGDRNSFSKTDEDATFMRMKEDHMKNGQLKPAYNIQIATENQFITNLGIYRRAGDTGTLIPFLKDFRETYHRQSSIVVADAGYGSEQNYEFMENAGIEAFVKYNYFHKEQKRTWKKDAFAIHNLYYNRGQDYYVCPMGQHMEYTGQRKSKSDMGYVSVLKRYQAQNCEGCPLKSQCHKSKTNRIIEVNYNLNRYKQKAREKLMSEEGIYHRGRRCIEPEAVFAQIKHNSAWNRFRLRGLEKVKTEFTLVAIAHNLRKLAKKAGFLLFFTYFCRMTSRREIIEKNKDVLKIKMDNKRAA</sequence>
<dbReference type="EMBL" id="CP120353">
    <property type="protein sequence ID" value="WET66076.1"/>
    <property type="molecule type" value="Genomic_DNA"/>
</dbReference>
<evidence type="ECO:0000259" key="1">
    <source>
        <dbReference type="Pfam" id="PF05598"/>
    </source>
</evidence>
<evidence type="ECO:0000313" key="3">
    <source>
        <dbReference type="EMBL" id="WET64834.1"/>
    </source>
</evidence>
<evidence type="ECO:0000313" key="5">
    <source>
        <dbReference type="Proteomes" id="UP001221009"/>
    </source>
</evidence>
<dbReference type="InterPro" id="IPR025668">
    <property type="entry name" value="Tnp_DDE_dom"/>
</dbReference>
<evidence type="ECO:0000313" key="4">
    <source>
        <dbReference type="EMBL" id="WET66076.1"/>
    </source>
</evidence>
<dbReference type="EMBL" id="CP120353">
    <property type="protein sequence ID" value="WET64834.1"/>
    <property type="molecule type" value="Genomic_DNA"/>
</dbReference>
<dbReference type="PANTHER" id="PTHR33408">
    <property type="entry name" value="TRANSPOSASE"/>
    <property type="match status" value="1"/>
</dbReference>
<gene>
    <name evidence="3" type="ORF">P2T59_02335</name>
    <name evidence="4" type="ORF">P2T59_08825</name>
</gene>